<accession>A0A1B1U794</accession>
<dbReference type="Gene3D" id="2.70.70.10">
    <property type="entry name" value="Glucose Permease (Domain IIA)"/>
    <property type="match status" value="1"/>
</dbReference>
<dbReference type="CDD" id="cd12797">
    <property type="entry name" value="M23_peptidase"/>
    <property type="match status" value="1"/>
</dbReference>
<evidence type="ECO:0000256" key="4">
    <source>
        <dbReference type="ARBA" id="ARBA00022801"/>
    </source>
</evidence>
<protein>
    <recommendedName>
        <fullName evidence="11">Endopeptidase</fullName>
    </recommendedName>
</protein>
<keyword evidence="3" id="KW-0479">Metal-binding</keyword>
<dbReference type="Pfam" id="PF18059">
    <property type="entry name" value="Csd3_N"/>
    <property type="match status" value="1"/>
</dbReference>
<name>A0A1B1U794_9HELI</name>
<evidence type="ECO:0000256" key="6">
    <source>
        <dbReference type="ARBA" id="ARBA00023049"/>
    </source>
</evidence>
<dbReference type="AlphaFoldDB" id="A0A1B1U794"/>
<gene>
    <name evidence="9" type="ORF">BBW65_07285</name>
</gene>
<dbReference type="Gene3D" id="3.10.450.350">
    <property type="match status" value="1"/>
</dbReference>
<dbReference type="KEGG" id="het:BBW65_07285"/>
<keyword evidence="6" id="KW-0482">Metalloprotease</keyword>
<evidence type="ECO:0000313" key="10">
    <source>
        <dbReference type="Proteomes" id="UP000092884"/>
    </source>
</evidence>
<dbReference type="STRING" id="222136.BBW65_07285"/>
<dbReference type="PANTHER" id="PTHR21666:SF288">
    <property type="entry name" value="CELL DIVISION PROTEIN YTFB"/>
    <property type="match status" value="1"/>
</dbReference>
<organism evidence="9 10">
    <name type="scientific">Helicobacter enhydrae</name>
    <dbReference type="NCBI Taxonomy" id="222136"/>
    <lineage>
        <taxon>Bacteria</taxon>
        <taxon>Pseudomonadati</taxon>
        <taxon>Campylobacterota</taxon>
        <taxon>Epsilonproteobacteria</taxon>
        <taxon>Campylobacterales</taxon>
        <taxon>Helicobacteraceae</taxon>
        <taxon>Helicobacter</taxon>
    </lineage>
</organism>
<evidence type="ECO:0000313" key="9">
    <source>
        <dbReference type="EMBL" id="ANV98610.1"/>
    </source>
</evidence>
<evidence type="ECO:0000256" key="2">
    <source>
        <dbReference type="ARBA" id="ARBA00022670"/>
    </source>
</evidence>
<dbReference type="GO" id="GO:0046872">
    <property type="term" value="F:metal ion binding"/>
    <property type="evidence" value="ECO:0007669"/>
    <property type="project" value="UniProtKB-KW"/>
</dbReference>
<evidence type="ECO:0000256" key="5">
    <source>
        <dbReference type="ARBA" id="ARBA00022833"/>
    </source>
</evidence>
<dbReference type="EMBL" id="CP016503">
    <property type="protein sequence ID" value="ANV98610.1"/>
    <property type="molecule type" value="Genomic_DNA"/>
</dbReference>
<evidence type="ECO:0000259" key="7">
    <source>
        <dbReference type="Pfam" id="PF01551"/>
    </source>
</evidence>
<evidence type="ECO:0008006" key="11">
    <source>
        <dbReference type="Google" id="ProtNLM"/>
    </source>
</evidence>
<keyword evidence="10" id="KW-1185">Reference proteome</keyword>
<keyword evidence="4" id="KW-0378">Hydrolase</keyword>
<dbReference type="Pfam" id="PF01551">
    <property type="entry name" value="Peptidase_M23"/>
    <property type="match status" value="1"/>
</dbReference>
<dbReference type="SUPFAM" id="SSF51261">
    <property type="entry name" value="Duplicated hybrid motif"/>
    <property type="match status" value="1"/>
</dbReference>
<evidence type="ECO:0000256" key="1">
    <source>
        <dbReference type="ARBA" id="ARBA00001947"/>
    </source>
</evidence>
<evidence type="ECO:0000256" key="3">
    <source>
        <dbReference type="ARBA" id="ARBA00022723"/>
    </source>
</evidence>
<sequence length="378" mass="43372">MRHLILIFCFYLFSYGAIGENRVWQNGYTFLKFLEDNKIPLRLYYNLPAEDQELSAEIYAGVEYQVLKNENNELLQALIPIGDDVQIHIYRQNFQYKFALIPIKYFQKNKQIFLKIQKSPHQDIFERSNDLGLANEVLNIYKNSINFKKEVMKDDKLGIIYTRKYRFGYPFASPMIQSAVIETNKAPNYLISYNNGRYYNLQAKEVTGFLFQMPLDYVHITSNFTHARKHPVLKQIIRPHYGIDLRAKIGTPIKSAGSGKIISAGNKGGYGKAVEILHEGGFKTLYAHLSKIDPRIKVGNYVKQGQVIGRSGNTGISSGPHLHFGLYKNGRPINPLGSIKTTRSQLKGKEKEKFLQQAKDYKQRIDEGFAQLLQTQGT</sequence>
<dbReference type="Proteomes" id="UP000092884">
    <property type="component" value="Chromosome"/>
</dbReference>
<feature type="domain" description="Csd3 N-terminal" evidence="8">
    <location>
        <begin position="22"/>
        <end position="103"/>
    </location>
</feature>
<dbReference type="OrthoDB" id="9815245at2"/>
<evidence type="ECO:0000259" key="8">
    <source>
        <dbReference type="Pfam" id="PF18059"/>
    </source>
</evidence>
<reference evidence="10" key="1">
    <citation type="submission" date="2016-07" db="EMBL/GenBank/DDBJ databases">
        <authorList>
            <person name="Florea S."/>
            <person name="Webb J.S."/>
            <person name="Jaromczyk J."/>
            <person name="Schardl C.L."/>
        </authorList>
    </citation>
    <scope>NUCLEOTIDE SEQUENCE [LARGE SCALE GENOMIC DNA]</scope>
    <source>
        <strain evidence="10">MIT 01-6242</strain>
    </source>
</reference>
<dbReference type="InterPro" id="IPR050570">
    <property type="entry name" value="Cell_wall_metabolism_enzyme"/>
</dbReference>
<dbReference type="GO" id="GO:0006508">
    <property type="term" value="P:proteolysis"/>
    <property type="evidence" value="ECO:0007669"/>
    <property type="project" value="UniProtKB-KW"/>
</dbReference>
<keyword evidence="2" id="KW-0645">Protease</keyword>
<dbReference type="RefSeq" id="WP_066341521.1">
    <property type="nucleotide sequence ID" value="NZ_CP016503.1"/>
</dbReference>
<dbReference type="GO" id="GO:0004222">
    <property type="term" value="F:metalloendopeptidase activity"/>
    <property type="evidence" value="ECO:0007669"/>
    <property type="project" value="TreeGrafter"/>
</dbReference>
<feature type="domain" description="M23ase beta-sheet core" evidence="7">
    <location>
        <begin position="239"/>
        <end position="335"/>
    </location>
</feature>
<dbReference type="InterPro" id="IPR040653">
    <property type="entry name" value="Csd3_N"/>
</dbReference>
<dbReference type="InterPro" id="IPR016047">
    <property type="entry name" value="M23ase_b-sheet_dom"/>
</dbReference>
<comment type="cofactor">
    <cofactor evidence="1">
        <name>Zn(2+)</name>
        <dbReference type="ChEBI" id="CHEBI:29105"/>
    </cofactor>
</comment>
<keyword evidence="5" id="KW-0862">Zinc</keyword>
<dbReference type="InterPro" id="IPR011055">
    <property type="entry name" value="Dup_hybrid_motif"/>
</dbReference>
<dbReference type="PANTHER" id="PTHR21666">
    <property type="entry name" value="PEPTIDASE-RELATED"/>
    <property type="match status" value="1"/>
</dbReference>
<proteinExistence type="predicted"/>